<dbReference type="Proteomes" id="UP001396334">
    <property type="component" value="Unassembled WGS sequence"/>
</dbReference>
<comment type="caution">
    <text evidence="2">The sequence shown here is derived from an EMBL/GenBank/DDBJ whole genome shotgun (WGS) entry which is preliminary data.</text>
</comment>
<feature type="region of interest" description="Disordered" evidence="1">
    <location>
        <begin position="34"/>
        <end position="53"/>
    </location>
</feature>
<dbReference type="PANTHER" id="PTHR34940">
    <property type="entry name" value="PHOTOSYSTEM II 5 KDA PROTEIN, CHLOROPLASTIC"/>
    <property type="match status" value="1"/>
</dbReference>
<feature type="compositionally biased region" description="Low complexity" evidence="1">
    <location>
        <begin position="1"/>
        <end position="16"/>
    </location>
</feature>
<dbReference type="PANTHER" id="PTHR34940:SF4">
    <property type="entry name" value="OS02G0581100 PROTEIN"/>
    <property type="match status" value="1"/>
</dbReference>
<keyword evidence="3" id="KW-1185">Reference proteome</keyword>
<evidence type="ECO:0000313" key="3">
    <source>
        <dbReference type="Proteomes" id="UP001396334"/>
    </source>
</evidence>
<protein>
    <recommendedName>
        <fullName evidence="4">Photosystem II 5 kDa protein, chloroplastic</fullName>
    </recommendedName>
</protein>
<organism evidence="2 3">
    <name type="scientific">Hibiscus sabdariffa</name>
    <name type="common">roselle</name>
    <dbReference type="NCBI Taxonomy" id="183260"/>
    <lineage>
        <taxon>Eukaryota</taxon>
        <taxon>Viridiplantae</taxon>
        <taxon>Streptophyta</taxon>
        <taxon>Embryophyta</taxon>
        <taxon>Tracheophyta</taxon>
        <taxon>Spermatophyta</taxon>
        <taxon>Magnoliopsida</taxon>
        <taxon>eudicotyledons</taxon>
        <taxon>Gunneridae</taxon>
        <taxon>Pentapetalae</taxon>
        <taxon>rosids</taxon>
        <taxon>malvids</taxon>
        <taxon>Malvales</taxon>
        <taxon>Malvaceae</taxon>
        <taxon>Malvoideae</taxon>
        <taxon>Hibiscus</taxon>
    </lineage>
</organism>
<proteinExistence type="predicted"/>
<feature type="region of interest" description="Disordered" evidence="1">
    <location>
        <begin position="1"/>
        <end position="29"/>
    </location>
</feature>
<evidence type="ECO:0000256" key="1">
    <source>
        <dbReference type="SAM" id="MobiDB-lite"/>
    </source>
</evidence>
<dbReference type="EMBL" id="JBBPBN010000052">
    <property type="protein sequence ID" value="KAK8991023.1"/>
    <property type="molecule type" value="Genomic_DNA"/>
</dbReference>
<name>A0ABR2PRR3_9ROSI</name>
<accession>A0ABR2PRR3</accession>
<evidence type="ECO:0000313" key="2">
    <source>
        <dbReference type="EMBL" id="KAK8991023.1"/>
    </source>
</evidence>
<sequence>MASMSVTPSLFPSSSSALTTVPSRQAHRGAIVAKATGVDQGEKGSMEMKQESSSGRRDLLFAAAAAAAAAVCSFANVAMGEEPKGGTPEAKKKYAPICVTMPTAKVCHK</sequence>
<dbReference type="InterPro" id="IPR040296">
    <property type="entry name" value="PSBT"/>
</dbReference>
<evidence type="ECO:0008006" key="4">
    <source>
        <dbReference type="Google" id="ProtNLM"/>
    </source>
</evidence>
<reference evidence="2 3" key="1">
    <citation type="journal article" date="2024" name="G3 (Bethesda)">
        <title>Genome assembly of Hibiscus sabdariffa L. provides insights into metabolisms of medicinal natural products.</title>
        <authorList>
            <person name="Kim T."/>
        </authorList>
    </citation>
    <scope>NUCLEOTIDE SEQUENCE [LARGE SCALE GENOMIC DNA]</scope>
    <source>
        <strain evidence="2">TK-2024</strain>
        <tissue evidence="2">Old leaves</tissue>
    </source>
</reference>
<gene>
    <name evidence="2" type="ORF">V6N11_062049</name>
</gene>
<feature type="compositionally biased region" description="Basic and acidic residues" evidence="1">
    <location>
        <begin position="40"/>
        <end position="53"/>
    </location>
</feature>